<protein>
    <submittedName>
        <fullName evidence="2">HNH endonuclease</fullName>
    </submittedName>
</protein>
<dbReference type="KEGG" id="hlt:I7X12_12490"/>
<dbReference type="CDD" id="cd00085">
    <property type="entry name" value="HNHc"/>
    <property type="match status" value="1"/>
</dbReference>
<proteinExistence type="predicted"/>
<dbReference type="EMBL" id="CP065856">
    <property type="protein sequence ID" value="QPV61578.1"/>
    <property type="molecule type" value="Genomic_DNA"/>
</dbReference>
<gene>
    <name evidence="2" type="ORF">I7X12_12490</name>
</gene>
<dbReference type="OrthoDB" id="11472at2157"/>
<dbReference type="InterPro" id="IPR003615">
    <property type="entry name" value="HNH_nuc"/>
</dbReference>
<organism evidence="2 3">
    <name type="scientific">Halosimplex litoreum</name>
    <dbReference type="NCBI Taxonomy" id="1198301"/>
    <lineage>
        <taxon>Archaea</taxon>
        <taxon>Methanobacteriati</taxon>
        <taxon>Methanobacteriota</taxon>
        <taxon>Stenosarchaea group</taxon>
        <taxon>Halobacteria</taxon>
        <taxon>Halobacteriales</taxon>
        <taxon>Haloarculaceae</taxon>
        <taxon>Halosimplex</taxon>
    </lineage>
</organism>
<dbReference type="GO" id="GO:0004519">
    <property type="term" value="F:endonuclease activity"/>
    <property type="evidence" value="ECO:0007669"/>
    <property type="project" value="UniProtKB-KW"/>
</dbReference>
<dbReference type="Pfam" id="PF13391">
    <property type="entry name" value="HNH_2"/>
    <property type="match status" value="1"/>
</dbReference>
<accession>A0A7T3FVT0</accession>
<keyword evidence="2" id="KW-0378">Hydrolase</keyword>
<feature type="domain" description="HNH nuclease" evidence="1">
    <location>
        <begin position="260"/>
        <end position="312"/>
    </location>
</feature>
<name>A0A7T3FVT0_9EURY</name>
<dbReference type="RefSeq" id="WP_198060408.1">
    <property type="nucleotide sequence ID" value="NZ_CP065856.1"/>
</dbReference>
<evidence type="ECO:0000313" key="3">
    <source>
        <dbReference type="Proteomes" id="UP000595001"/>
    </source>
</evidence>
<dbReference type="AlphaFoldDB" id="A0A7T3FVT0"/>
<evidence type="ECO:0000313" key="2">
    <source>
        <dbReference type="EMBL" id="QPV61578.1"/>
    </source>
</evidence>
<dbReference type="GeneID" id="60589325"/>
<evidence type="ECO:0000259" key="1">
    <source>
        <dbReference type="Pfam" id="PF13391"/>
    </source>
</evidence>
<reference evidence="2 3" key="1">
    <citation type="submission" date="2020-12" db="EMBL/GenBank/DDBJ databases">
        <title>Halosimplex halophilum sp. nov. and Halosimplex salinum sp. nov., two new members of the genus Halosimplex.</title>
        <authorList>
            <person name="Cui H.L."/>
        </authorList>
    </citation>
    <scope>NUCLEOTIDE SEQUENCE [LARGE SCALE GENOMIC DNA]</scope>
    <source>
        <strain evidence="2 3">YGH94</strain>
    </source>
</reference>
<sequence length="368" mass="41518">MPPEDGKNSRTDELPPDPIFAAYPVTVDEDDRYPTAVRFLGGASDRFANLVAMCKYISTEAPTKTDLRAWFETELDARESTFDKQVPFIEDLGLISLPEATGVVYLTETGDRFLTALDEPGERKYEILFDALRATVIGFDYLLARLAADPIPLDQLDTILAEAYVDYQPDDAVAIKHYTWLLAIGYVEKHDGAYELTDRGRRAFTRIQPTQHADETEPPTPEAIDTSTLTDEEQRFVEQRRRVRDTAFRRRVRAAYDNRCAICGRNRTTPDGTPEVEAAHIYPKGAGGRDIVPNGLALCKLHHWAFDSGWLSMSDEYEVLVTDAPDQPGYAEFSELEGTTLHLPANESQYPAVKFLQKHRRLYGFTAE</sequence>
<keyword evidence="2" id="KW-0255">Endonuclease</keyword>
<keyword evidence="2" id="KW-0540">Nuclease</keyword>
<dbReference type="Gene3D" id="1.10.30.50">
    <property type="match status" value="1"/>
</dbReference>
<keyword evidence="3" id="KW-1185">Reference proteome</keyword>
<dbReference type="Proteomes" id="UP000595001">
    <property type="component" value="Chromosome"/>
</dbReference>